<keyword evidence="4" id="KW-0732">Signal</keyword>
<dbReference type="AlphaFoldDB" id="R7VLJ8"/>
<keyword evidence="3" id="KW-0812">Transmembrane</keyword>
<accession>R7VLJ8</accession>
<reference evidence="6" key="3">
    <citation type="submission" date="2015-06" db="UniProtKB">
        <authorList>
            <consortium name="EnsemblMetazoa"/>
        </authorList>
    </citation>
    <scope>IDENTIFICATION</scope>
</reference>
<reference evidence="5 7" key="2">
    <citation type="journal article" date="2013" name="Nature">
        <title>Insights into bilaterian evolution from three spiralian genomes.</title>
        <authorList>
            <person name="Simakov O."/>
            <person name="Marletaz F."/>
            <person name="Cho S.J."/>
            <person name="Edsinger-Gonzales E."/>
            <person name="Havlak P."/>
            <person name="Hellsten U."/>
            <person name="Kuo D.H."/>
            <person name="Larsson T."/>
            <person name="Lv J."/>
            <person name="Arendt D."/>
            <person name="Savage R."/>
            <person name="Osoegawa K."/>
            <person name="de Jong P."/>
            <person name="Grimwood J."/>
            <person name="Chapman J.A."/>
            <person name="Shapiro H."/>
            <person name="Aerts A."/>
            <person name="Otillar R.P."/>
            <person name="Terry A.Y."/>
            <person name="Boore J.L."/>
            <person name="Grigoriev I.V."/>
            <person name="Lindberg D.R."/>
            <person name="Seaver E.C."/>
            <person name="Weisblat D.A."/>
            <person name="Putnam N.H."/>
            <person name="Rokhsar D.S."/>
        </authorList>
    </citation>
    <scope>NUCLEOTIDE SEQUENCE</scope>
    <source>
        <strain evidence="5 7">I ESC-2004</strain>
    </source>
</reference>
<feature type="chain" id="PRO_5008789157" evidence="4">
    <location>
        <begin position="25"/>
        <end position="358"/>
    </location>
</feature>
<feature type="transmembrane region" description="Helical" evidence="3">
    <location>
        <begin position="44"/>
        <end position="66"/>
    </location>
</feature>
<evidence type="ECO:0000256" key="4">
    <source>
        <dbReference type="SAM" id="SignalP"/>
    </source>
</evidence>
<evidence type="ECO:0000313" key="7">
    <source>
        <dbReference type="Proteomes" id="UP000014760"/>
    </source>
</evidence>
<feature type="region of interest" description="Disordered" evidence="2">
    <location>
        <begin position="286"/>
        <end position="358"/>
    </location>
</feature>
<dbReference type="EMBL" id="AMQN01016338">
    <property type="status" value="NOT_ANNOTATED_CDS"/>
    <property type="molecule type" value="Genomic_DNA"/>
</dbReference>
<keyword evidence="7" id="KW-1185">Reference proteome</keyword>
<keyword evidence="3" id="KW-1133">Transmembrane helix</keyword>
<feature type="compositionally biased region" description="Acidic residues" evidence="2">
    <location>
        <begin position="346"/>
        <end position="358"/>
    </location>
</feature>
<keyword evidence="3" id="KW-0472">Membrane</keyword>
<dbReference type="EMBL" id="KB291967">
    <property type="protein sequence ID" value="ELU18346.1"/>
    <property type="molecule type" value="Genomic_DNA"/>
</dbReference>
<feature type="signal peptide" evidence="4">
    <location>
        <begin position="1"/>
        <end position="24"/>
    </location>
</feature>
<feature type="region of interest" description="Disordered" evidence="2">
    <location>
        <begin position="223"/>
        <end position="245"/>
    </location>
</feature>
<name>R7VLJ8_CAPTE</name>
<dbReference type="EnsemblMetazoa" id="CapteT205698">
    <property type="protein sequence ID" value="CapteP205698"/>
    <property type="gene ID" value="CapteG205698"/>
</dbReference>
<evidence type="ECO:0000256" key="3">
    <source>
        <dbReference type="SAM" id="Phobius"/>
    </source>
</evidence>
<dbReference type="HOGENOM" id="CLU_774437_0_0_1"/>
<feature type="coiled-coil region" evidence="1">
    <location>
        <begin position="69"/>
        <end position="96"/>
    </location>
</feature>
<keyword evidence="1" id="KW-0175">Coiled coil</keyword>
<gene>
    <name evidence="5" type="ORF">CAPTEDRAFT_205698</name>
</gene>
<reference evidence="7" key="1">
    <citation type="submission" date="2012-12" db="EMBL/GenBank/DDBJ databases">
        <authorList>
            <person name="Hellsten U."/>
            <person name="Grimwood J."/>
            <person name="Chapman J.A."/>
            <person name="Shapiro H."/>
            <person name="Aerts A."/>
            <person name="Otillar R.P."/>
            <person name="Terry A.Y."/>
            <person name="Boore J.L."/>
            <person name="Simakov O."/>
            <person name="Marletaz F."/>
            <person name="Cho S.-J."/>
            <person name="Edsinger-Gonzales E."/>
            <person name="Havlak P."/>
            <person name="Kuo D.-H."/>
            <person name="Larsson T."/>
            <person name="Lv J."/>
            <person name="Arendt D."/>
            <person name="Savage R."/>
            <person name="Osoegawa K."/>
            <person name="de Jong P."/>
            <person name="Lindberg D.R."/>
            <person name="Seaver E.C."/>
            <person name="Weisblat D.A."/>
            <person name="Putnam N.H."/>
            <person name="Grigoriev I.V."/>
            <person name="Rokhsar D.S."/>
        </authorList>
    </citation>
    <scope>NUCLEOTIDE SEQUENCE</scope>
    <source>
        <strain evidence="7">I ESC-2004</strain>
    </source>
</reference>
<sequence length="358" mass="39965">MWRLKKCCPLFCVIFLAFFIEVIAETTENPVVASSEGGLEKKETILLSVLLGVPAAILLCLVVRIYNPLHKLSEKLDRAEEERRRLENERIKALVRKTYRKHSIEEKTPVVVIKAAAGIEENFIENPTEPYSPIVYANDIDADYQGMCAPGECCQYDHLWAAYYADHPEEYAQYYDYYFLQPGHLAVDDDGFFVEPSDEANSSEKLFNMANLEMADEIRVEPKDEENSLVVGGTTGRTSRAESPRVKIRHEVTNADSEKIVFEATVEMNSEDGEVLRKIAGEINAPPGMEVASKKPATEPEISSAKTAKCGGKKAVDPEDGEQGEKAKDQATKIVSEDQSPKQDADIDISNDYEESQA</sequence>
<evidence type="ECO:0000313" key="6">
    <source>
        <dbReference type="EnsemblMetazoa" id="CapteP205698"/>
    </source>
</evidence>
<protein>
    <submittedName>
        <fullName evidence="5 6">Uncharacterized protein</fullName>
    </submittedName>
</protein>
<dbReference type="Proteomes" id="UP000014760">
    <property type="component" value="Unassembled WGS sequence"/>
</dbReference>
<evidence type="ECO:0000256" key="1">
    <source>
        <dbReference type="SAM" id="Coils"/>
    </source>
</evidence>
<evidence type="ECO:0000313" key="5">
    <source>
        <dbReference type="EMBL" id="ELU18346.1"/>
    </source>
</evidence>
<organism evidence="5">
    <name type="scientific">Capitella teleta</name>
    <name type="common">Polychaete worm</name>
    <dbReference type="NCBI Taxonomy" id="283909"/>
    <lineage>
        <taxon>Eukaryota</taxon>
        <taxon>Metazoa</taxon>
        <taxon>Spiralia</taxon>
        <taxon>Lophotrochozoa</taxon>
        <taxon>Annelida</taxon>
        <taxon>Polychaeta</taxon>
        <taxon>Sedentaria</taxon>
        <taxon>Scolecida</taxon>
        <taxon>Capitellidae</taxon>
        <taxon>Capitella</taxon>
    </lineage>
</organism>
<evidence type="ECO:0000256" key="2">
    <source>
        <dbReference type="SAM" id="MobiDB-lite"/>
    </source>
</evidence>
<feature type="compositionally biased region" description="Basic and acidic residues" evidence="2">
    <location>
        <begin position="323"/>
        <end position="345"/>
    </location>
</feature>
<proteinExistence type="predicted"/>